<dbReference type="eggNOG" id="KOG1663">
    <property type="taxonomic scope" value="Eukaryota"/>
</dbReference>
<dbReference type="GO" id="GO:0008171">
    <property type="term" value="F:O-methyltransferase activity"/>
    <property type="evidence" value="ECO:0007669"/>
    <property type="project" value="InterPro"/>
</dbReference>
<accession>K2RU12</accession>
<dbReference type="Pfam" id="PF01596">
    <property type="entry name" value="Methyltransf_3"/>
    <property type="match status" value="1"/>
</dbReference>
<comment type="similarity">
    <text evidence="4">Belongs to the class I-like SAM-binding methyltransferase superfamily. Cation-dependent O-methyltransferase family.</text>
</comment>
<dbReference type="SUPFAM" id="SSF53335">
    <property type="entry name" value="S-adenosyl-L-methionine-dependent methyltransferases"/>
    <property type="match status" value="1"/>
</dbReference>
<evidence type="ECO:0000256" key="1">
    <source>
        <dbReference type="ARBA" id="ARBA00022603"/>
    </source>
</evidence>
<reference evidence="5 6" key="1">
    <citation type="journal article" date="2012" name="BMC Genomics">
        <title>Tools to kill: Genome of one of the most destructive plant pathogenic fungi Macrophomina phaseolina.</title>
        <authorList>
            <person name="Islam M.S."/>
            <person name="Haque M.S."/>
            <person name="Islam M.M."/>
            <person name="Emdad E.M."/>
            <person name="Halim A."/>
            <person name="Hossen Q.M.M."/>
            <person name="Hossain M.Z."/>
            <person name="Ahmed B."/>
            <person name="Rahim S."/>
            <person name="Rahman M.S."/>
            <person name="Alam M.M."/>
            <person name="Hou S."/>
            <person name="Wan X."/>
            <person name="Saito J.A."/>
            <person name="Alam M."/>
        </authorList>
    </citation>
    <scope>NUCLEOTIDE SEQUENCE [LARGE SCALE GENOMIC DNA]</scope>
    <source>
        <strain evidence="5 6">MS6</strain>
    </source>
</reference>
<dbReference type="InterPro" id="IPR050362">
    <property type="entry name" value="Cation-dep_OMT"/>
</dbReference>
<dbReference type="HOGENOM" id="CLU_067676_8_0_1"/>
<gene>
    <name evidence="5" type="ORF">MPH_04478</name>
</gene>
<dbReference type="GO" id="GO:0032259">
    <property type="term" value="P:methylation"/>
    <property type="evidence" value="ECO:0007669"/>
    <property type="project" value="UniProtKB-KW"/>
</dbReference>
<proteinExistence type="inferred from homology"/>
<keyword evidence="2 5" id="KW-0808">Transferase</keyword>
<evidence type="ECO:0000256" key="4">
    <source>
        <dbReference type="ARBA" id="ARBA00023453"/>
    </source>
</evidence>
<dbReference type="PANTHER" id="PTHR10509">
    <property type="entry name" value="O-METHYLTRANSFERASE-RELATED"/>
    <property type="match status" value="1"/>
</dbReference>
<evidence type="ECO:0000256" key="3">
    <source>
        <dbReference type="ARBA" id="ARBA00022691"/>
    </source>
</evidence>
<dbReference type="InterPro" id="IPR002935">
    <property type="entry name" value="SAM_O-MeTrfase"/>
</dbReference>
<dbReference type="InParanoid" id="K2RU12"/>
<evidence type="ECO:0000313" key="6">
    <source>
        <dbReference type="Proteomes" id="UP000007129"/>
    </source>
</evidence>
<comment type="caution">
    <text evidence="5">The sequence shown here is derived from an EMBL/GenBank/DDBJ whole genome shotgun (WGS) entry which is preliminary data.</text>
</comment>
<sequence>MPQNGLKRIKALQQPCSSHLSLTFPVLRPILDPDSQSKPSHLAQPSIVRSGPGEGLDPSWIAVDQYTFTTLHPHTRPNHSALEQTLTRSAISGLPPIYSSRSFGKFLALQCRFGGVKHALDVGTLGGYSAIWMATMNPGMRVTSFEYSEHYAAVARQNFEEAGVADRIDLRVGPAAENLPRLLEEIEAGKAERVGFAFIDADKINNWTYCDFAIRMGGAGTCICVDNIVQHGRLVSEEAQEPDGVKGARIAVEAAGKDERIESVVMQVVGERNYDGFLMCVVK</sequence>
<evidence type="ECO:0000313" key="5">
    <source>
        <dbReference type="EMBL" id="EKG18283.1"/>
    </source>
</evidence>
<dbReference type="STRING" id="1126212.K2RU12"/>
<evidence type="ECO:0000256" key="2">
    <source>
        <dbReference type="ARBA" id="ARBA00022679"/>
    </source>
</evidence>
<dbReference type="EMBL" id="AHHD01000211">
    <property type="protein sequence ID" value="EKG18283.1"/>
    <property type="molecule type" value="Genomic_DNA"/>
</dbReference>
<dbReference type="OrthoDB" id="10251242at2759"/>
<dbReference type="PANTHER" id="PTHR10509:SF14">
    <property type="entry name" value="CAFFEOYL-COA O-METHYLTRANSFERASE 3-RELATED"/>
    <property type="match status" value="1"/>
</dbReference>
<keyword evidence="3" id="KW-0949">S-adenosyl-L-methionine</keyword>
<dbReference type="VEuPathDB" id="FungiDB:MPH_04478"/>
<protein>
    <submittedName>
        <fullName evidence="5">O-methyltransferase family 3</fullName>
    </submittedName>
</protein>
<dbReference type="GO" id="GO:0008757">
    <property type="term" value="F:S-adenosylmethionine-dependent methyltransferase activity"/>
    <property type="evidence" value="ECO:0007669"/>
    <property type="project" value="TreeGrafter"/>
</dbReference>
<dbReference type="Gene3D" id="3.40.50.150">
    <property type="entry name" value="Vaccinia Virus protein VP39"/>
    <property type="match status" value="1"/>
</dbReference>
<dbReference type="Proteomes" id="UP000007129">
    <property type="component" value="Unassembled WGS sequence"/>
</dbReference>
<dbReference type="InterPro" id="IPR029063">
    <property type="entry name" value="SAM-dependent_MTases_sf"/>
</dbReference>
<dbReference type="CDD" id="cd02440">
    <property type="entry name" value="AdoMet_MTases"/>
    <property type="match status" value="1"/>
</dbReference>
<name>K2RU12_MACPH</name>
<dbReference type="AlphaFoldDB" id="K2RU12"/>
<keyword evidence="1 5" id="KW-0489">Methyltransferase</keyword>
<organism evidence="5 6">
    <name type="scientific">Macrophomina phaseolina (strain MS6)</name>
    <name type="common">Charcoal rot fungus</name>
    <dbReference type="NCBI Taxonomy" id="1126212"/>
    <lineage>
        <taxon>Eukaryota</taxon>
        <taxon>Fungi</taxon>
        <taxon>Dikarya</taxon>
        <taxon>Ascomycota</taxon>
        <taxon>Pezizomycotina</taxon>
        <taxon>Dothideomycetes</taxon>
        <taxon>Dothideomycetes incertae sedis</taxon>
        <taxon>Botryosphaeriales</taxon>
        <taxon>Botryosphaeriaceae</taxon>
        <taxon>Macrophomina</taxon>
    </lineage>
</organism>
<dbReference type="PROSITE" id="PS51682">
    <property type="entry name" value="SAM_OMT_I"/>
    <property type="match status" value="1"/>
</dbReference>